<reference evidence="3 5" key="2">
    <citation type="submission" date="2019-09" db="EMBL/GenBank/DDBJ databases">
        <title>Draft genome sequencing and comparative genomics of hatchery-associated Vibrios.</title>
        <authorList>
            <person name="Kehlet-Delgado H."/>
            <person name="Mueller R.S."/>
        </authorList>
    </citation>
    <scope>NUCLEOTIDE SEQUENCE [LARGE SCALE GENOMIC DNA]</scope>
    <source>
        <strain evidence="3 5">09-121-3</strain>
    </source>
</reference>
<dbReference type="AlphaFoldDB" id="A0A0A0SX99"/>
<dbReference type="EMBL" id="CP009617">
    <property type="protein sequence ID" value="AIW18879.1"/>
    <property type="molecule type" value="Genomic_DNA"/>
</dbReference>
<dbReference type="Proteomes" id="UP000030081">
    <property type="component" value="Chromosome 1"/>
</dbReference>
<organism evidence="3 5">
    <name type="scientific">Vibrio coralliilyticus</name>
    <dbReference type="NCBI Taxonomy" id="190893"/>
    <lineage>
        <taxon>Bacteria</taxon>
        <taxon>Pseudomonadati</taxon>
        <taxon>Pseudomonadota</taxon>
        <taxon>Gammaproteobacteria</taxon>
        <taxon>Vibrionales</taxon>
        <taxon>Vibrionaceae</taxon>
        <taxon>Vibrio</taxon>
    </lineage>
</organism>
<name>A0A0A0SX99_9VIBR</name>
<evidence type="ECO:0000313" key="4">
    <source>
        <dbReference type="Proteomes" id="UP000030081"/>
    </source>
</evidence>
<dbReference type="Proteomes" id="UP000576645">
    <property type="component" value="Unassembled WGS sequence"/>
</dbReference>
<proteinExistence type="predicted"/>
<dbReference type="EMBL" id="VTXP01000005">
    <property type="protein sequence ID" value="NOJ23304.1"/>
    <property type="molecule type" value="Genomic_DNA"/>
</dbReference>
<evidence type="ECO:0000313" key="3">
    <source>
        <dbReference type="EMBL" id="NOJ23304.1"/>
    </source>
</evidence>
<dbReference type="KEGG" id="vcy:IX92_07385"/>
<dbReference type="RefSeq" id="WP_006962262.1">
    <property type="nucleotide sequence ID" value="NZ_CP009617.1"/>
</dbReference>
<sequence length="159" mass="18213">MEKPWYKQFWPWFILSLTVGVSILTLVRVAILTNHSIHLVTEDYYKKGKGINVDITRVKVTKELGLDATVRSEGDTVVIQFDKGQLKHYPAITAMFAHRTLPDHDFTKLVTSDASGQYRLKLDSELQGPWFIELTPHDEKWLIQGRVEFPTSSAVQLTN</sequence>
<evidence type="ECO:0000313" key="2">
    <source>
        <dbReference type="EMBL" id="AIW18879.1"/>
    </source>
</evidence>
<evidence type="ECO:0000256" key="1">
    <source>
        <dbReference type="SAM" id="Phobius"/>
    </source>
</evidence>
<accession>A0A0A0SX99</accession>
<dbReference type="OrthoDB" id="5295180at2"/>
<dbReference type="eggNOG" id="COG3198">
    <property type="taxonomic scope" value="Bacteria"/>
</dbReference>
<keyword evidence="1" id="KW-0812">Transmembrane</keyword>
<gene>
    <name evidence="3" type="ORF">F0238_11245</name>
    <name evidence="2" type="ORF">IX92_07385</name>
</gene>
<feature type="transmembrane region" description="Helical" evidence="1">
    <location>
        <begin position="12"/>
        <end position="31"/>
    </location>
</feature>
<keyword evidence="4" id="KW-1185">Reference proteome</keyword>
<keyword evidence="1" id="KW-1133">Transmembrane helix</keyword>
<protein>
    <submittedName>
        <fullName evidence="2">CcoH</fullName>
    </submittedName>
</protein>
<dbReference type="InterPro" id="IPR008620">
    <property type="entry name" value="FixH"/>
</dbReference>
<reference evidence="2 4" key="1">
    <citation type="submission" date="2014-10" db="EMBL/GenBank/DDBJ databases">
        <title>The Complete Genome Sequence for the Shellfish Pathogen Vibrio coralliilyticus RE98 Isolated from a Shellfish Hatchery.</title>
        <authorList>
            <person name="Richards G.P."/>
            <person name="Bono J.L."/>
            <person name="Watson M.A."/>
            <person name="Needleman D.S."/>
        </authorList>
    </citation>
    <scope>NUCLEOTIDE SEQUENCE [LARGE SCALE GENOMIC DNA]</scope>
    <source>
        <strain evidence="2 4">RE98</strain>
    </source>
</reference>
<keyword evidence="1" id="KW-0472">Membrane</keyword>
<dbReference type="Pfam" id="PF05751">
    <property type="entry name" value="FixH"/>
    <property type="match status" value="1"/>
</dbReference>
<evidence type="ECO:0000313" key="5">
    <source>
        <dbReference type="Proteomes" id="UP000576645"/>
    </source>
</evidence>